<name>A0A090E4U2_MESPL</name>
<dbReference type="SUPFAM" id="SSF46785">
    <property type="entry name" value="Winged helix' DNA-binding domain"/>
    <property type="match status" value="1"/>
</dbReference>
<feature type="domain" description="HTH arsR-type" evidence="4">
    <location>
        <begin position="9"/>
        <end position="103"/>
    </location>
</feature>
<dbReference type="InterPro" id="IPR036388">
    <property type="entry name" value="WH-like_DNA-bd_sf"/>
</dbReference>
<dbReference type="InterPro" id="IPR011991">
    <property type="entry name" value="ArsR-like_HTH"/>
</dbReference>
<dbReference type="PANTHER" id="PTHR33154">
    <property type="entry name" value="TRANSCRIPTIONAL REGULATOR, ARSR FAMILY"/>
    <property type="match status" value="1"/>
</dbReference>
<dbReference type="EMBL" id="CCMZ01000033">
    <property type="protein sequence ID" value="CDX22195.1"/>
    <property type="molecule type" value="Genomic_DNA"/>
</dbReference>
<evidence type="ECO:0000313" key="6">
    <source>
        <dbReference type="EMBL" id="CDX61693.1"/>
    </source>
</evidence>
<dbReference type="GO" id="GO:0003700">
    <property type="term" value="F:DNA-binding transcription factor activity"/>
    <property type="evidence" value="ECO:0007669"/>
    <property type="project" value="InterPro"/>
</dbReference>
<proteinExistence type="predicted"/>
<evidence type="ECO:0000313" key="8">
    <source>
        <dbReference type="Proteomes" id="UP000046122"/>
    </source>
</evidence>
<dbReference type="AlphaFoldDB" id="A0A090E4U2"/>
<keyword evidence="3" id="KW-0804">Transcription</keyword>
<reference evidence="7" key="1">
    <citation type="submission" date="2014-08" db="EMBL/GenBank/DDBJ databases">
        <authorList>
            <person name="Moulin L."/>
        </authorList>
    </citation>
    <scope>NUCLEOTIDE SEQUENCE [LARGE SCALE GENOMIC DNA]</scope>
</reference>
<dbReference type="EMBL" id="CCNE01000065">
    <property type="protein sequence ID" value="CDX61693.1"/>
    <property type="molecule type" value="Genomic_DNA"/>
</dbReference>
<dbReference type="PANTHER" id="PTHR33154:SF28">
    <property type="entry name" value="HTH-TYPE TRANSCRIPTIONAL REGULATOR YGAV-RELATED"/>
    <property type="match status" value="1"/>
</dbReference>
<dbReference type="Gene3D" id="1.10.10.10">
    <property type="entry name" value="Winged helix-like DNA-binding domain superfamily/Winged helix DNA-binding domain"/>
    <property type="match status" value="1"/>
</dbReference>
<sequence length="123" mass="13511">MGKSMVTKKLTANAESAAAFLAVMGNEKRLLIMNYLAEGELSVGVLADKVELSQSALSQHLAKLRRFGLVETRRDRQMVYYSCKSSAARELLALLDGLLAMNKPLAGPARQAFVERMRRPQAA</sequence>
<dbReference type="InterPro" id="IPR036390">
    <property type="entry name" value="WH_DNA-bd_sf"/>
</dbReference>
<keyword evidence="2" id="KW-0238">DNA-binding</keyword>
<keyword evidence="7" id="KW-1185">Reference proteome</keyword>
<dbReference type="Proteomes" id="UP000045285">
    <property type="component" value="Unassembled WGS sequence"/>
</dbReference>
<dbReference type="InterPro" id="IPR051081">
    <property type="entry name" value="HTH_MetalResp_TranReg"/>
</dbReference>
<protein>
    <submittedName>
        <fullName evidence="5">Transcriptional regulator, nolR protein</fullName>
    </submittedName>
</protein>
<dbReference type="PRINTS" id="PR00778">
    <property type="entry name" value="HTHARSR"/>
</dbReference>
<dbReference type="CDD" id="cd00090">
    <property type="entry name" value="HTH_ARSR"/>
    <property type="match status" value="1"/>
</dbReference>
<evidence type="ECO:0000259" key="4">
    <source>
        <dbReference type="PROSITE" id="PS50987"/>
    </source>
</evidence>
<dbReference type="Pfam" id="PF01022">
    <property type="entry name" value="HTH_5"/>
    <property type="match status" value="1"/>
</dbReference>
<dbReference type="Proteomes" id="UP000046122">
    <property type="component" value="Unassembled WGS sequence"/>
</dbReference>
<dbReference type="NCBIfam" id="NF033788">
    <property type="entry name" value="HTH_metalloreg"/>
    <property type="match status" value="1"/>
</dbReference>
<gene>
    <name evidence="5" type="ORF">MPL3356_390192</name>
    <name evidence="6" type="ORF">MPL3365_70041</name>
</gene>
<evidence type="ECO:0000313" key="7">
    <source>
        <dbReference type="Proteomes" id="UP000045285"/>
    </source>
</evidence>
<accession>A0A090E4U2</accession>
<dbReference type="PROSITE" id="PS50987">
    <property type="entry name" value="HTH_ARSR_2"/>
    <property type="match status" value="1"/>
</dbReference>
<dbReference type="InterPro" id="IPR001845">
    <property type="entry name" value="HTH_ArsR_DNA-bd_dom"/>
</dbReference>
<reference evidence="5 8" key="2">
    <citation type="submission" date="2014-08" db="EMBL/GenBank/DDBJ databases">
        <authorList>
            <person name="Moulin Lionel"/>
        </authorList>
    </citation>
    <scope>NUCLEOTIDE SEQUENCE [LARGE SCALE GENOMIC DNA]</scope>
</reference>
<keyword evidence="1" id="KW-0805">Transcription regulation</keyword>
<organism evidence="5 7">
    <name type="scientific">Mesorhizobium plurifarium</name>
    <dbReference type="NCBI Taxonomy" id="69974"/>
    <lineage>
        <taxon>Bacteria</taxon>
        <taxon>Pseudomonadati</taxon>
        <taxon>Pseudomonadota</taxon>
        <taxon>Alphaproteobacteria</taxon>
        <taxon>Hyphomicrobiales</taxon>
        <taxon>Phyllobacteriaceae</taxon>
        <taxon>Mesorhizobium</taxon>
    </lineage>
</organism>
<dbReference type="SMART" id="SM00418">
    <property type="entry name" value="HTH_ARSR"/>
    <property type="match status" value="1"/>
</dbReference>
<evidence type="ECO:0000256" key="3">
    <source>
        <dbReference type="ARBA" id="ARBA00023163"/>
    </source>
</evidence>
<evidence type="ECO:0000256" key="2">
    <source>
        <dbReference type="ARBA" id="ARBA00023125"/>
    </source>
</evidence>
<dbReference type="GO" id="GO:0003677">
    <property type="term" value="F:DNA binding"/>
    <property type="evidence" value="ECO:0007669"/>
    <property type="project" value="UniProtKB-KW"/>
</dbReference>
<evidence type="ECO:0000256" key="1">
    <source>
        <dbReference type="ARBA" id="ARBA00023015"/>
    </source>
</evidence>
<evidence type="ECO:0000313" key="5">
    <source>
        <dbReference type="EMBL" id="CDX22195.1"/>
    </source>
</evidence>